<keyword evidence="2" id="KW-1185">Reference proteome</keyword>
<comment type="caution">
    <text evidence="1">The sequence shown here is derived from an EMBL/GenBank/DDBJ whole genome shotgun (WGS) entry which is preliminary data.</text>
</comment>
<organism evidence="1 2">
    <name type="scientific">Streptomyces macrosporus</name>
    <dbReference type="NCBI Taxonomy" id="44032"/>
    <lineage>
        <taxon>Bacteria</taxon>
        <taxon>Bacillati</taxon>
        <taxon>Actinomycetota</taxon>
        <taxon>Actinomycetes</taxon>
        <taxon>Kitasatosporales</taxon>
        <taxon>Streptomycetaceae</taxon>
        <taxon>Streptomyces</taxon>
    </lineage>
</organism>
<name>A0ABN3JT66_9ACTN</name>
<reference evidence="1 2" key="1">
    <citation type="journal article" date="2019" name="Int. J. Syst. Evol. Microbiol.">
        <title>The Global Catalogue of Microorganisms (GCM) 10K type strain sequencing project: providing services to taxonomists for standard genome sequencing and annotation.</title>
        <authorList>
            <consortium name="The Broad Institute Genomics Platform"/>
            <consortium name="The Broad Institute Genome Sequencing Center for Infectious Disease"/>
            <person name="Wu L."/>
            <person name="Ma J."/>
        </authorList>
    </citation>
    <scope>NUCLEOTIDE SEQUENCE [LARGE SCALE GENOMIC DNA]</scope>
    <source>
        <strain evidence="1 2">JCM 6305</strain>
    </source>
</reference>
<dbReference type="Proteomes" id="UP001501638">
    <property type="component" value="Unassembled WGS sequence"/>
</dbReference>
<protein>
    <submittedName>
        <fullName evidence="1">Uncharacterized protein</fullName>
    </submittedName>
</protein>
<gene>
    <name evidence="1" type="ORF">GCM10010405_23580</name>
</gene>
<evidence type="ECO:0000313" key="1">
    <source>
        <dbReference type="EMBL" id="GAA2439521.1"/>
    </source>
</evidence>
<dbReference type="EMBL" id="BAAASZ010000018">
    <property type="protein sequence ID" value="GAA2439521.1"/>
    <property type="molecule type" value="Genomic_DNA"/>
</dbReference>
<sequence>MHCPEAEISHQEVYFRDGGRRTPGLVVEFIDIGYIEIGY</sequence>
<accession>A0ABN3JT66</accession>
<proteinExistence type="predicted"/>
<evidence type="ECO:0000313" key="2">
    <source>
        <dbReference type="Proteomes" id="UP001501638"/>
    </source>
</evidence>